<dbReference type="Proteomes" id="UP001221757">
    <property type="component" value="Unassembled WGS sequence"/>
</dbReference>
<gene>
    <name evidence="2" type="ORF">B0H17DRAFT_1211461</name>
</gene>
<feature type="region of interest" description="Disordered" evidence="1">
    <location>
        <begin position="148"/>
        <end position="188"/>
    </location>
</feature>
<keyword evidence="3" id="KW-1185">Reference proteome</keyword>
<accession>A0AAD7CXY4</accession>
<comment type="caution">
    <text evidence="2">The sequence shown here is derived from an EMBL/GenBank/DDBJ whole genome shotgun (WGS) entry which is preliminary data.</text>
</comment>
<evidence type="ECO:0000313" key="2">
    <source>
        <dbReference type="EMBL" id="KAJ7664115.1"/>
    </source>
</evidence>
<organism evidence="2 3">
    <name type="scientific">Mycena rosella</name>
    <name type="common">Pink bonnet</name>
    <name type="synonym">Agaricus rosellus</name>
    <dbReference type="NCBI Taxonomy" id="1033263"/>
    <lineage>
        <taxon>Eukaryota</taxon>
        <taxon>Fungi</taxon>
        <taxon>Dikarya</taxon>
        <taxon>Basidiomycota</taxon>
        <taxon>Agaricomycotina</taxon>
        <taxon>Agaricomycetes</taxon>
        <taxon>Agaricomycetidae</taxon>
        <taxon>Agaricales</taxon>
        <taxon>Marasmiineae</taxon>
        <taxon>Mycenaceae</taxon>
        <taxon>Mycena</taxon>
    </lineage>
</organism>
<protein>
    <submittedName>
        <fullName evidence="2">Uncharacterized protein</fullName>
    </submittedName>
</protein>
<proteinExistence type="predicted"/>
<dbReference type="AlphaFoldDB" id="A0AAD7CXY4"/>
<sequence>MQETVIGDANAQERIAVEPGARDLMHLVLRSLVNPSISRMQHSIFQKFAQWQEFETLGEQRLALLKDFGSRKTSMKACDNLEASDIQGPFSTRKRSFLRALLPHDYQTGKTSILRKQVNFMRVNPHIEFCTCTLFNYSEDGSAGDRVLPIPESLDDPREDRDPIALWKDHRQRAVRSGGKMELPYSGG</sequence>
<feature type="compositionally biased region" description="Basic and acidic residues" evidence="1">
    <location>
        <begin position="155"/>
        <end position="169"/>
    </location>
</feature>
<evidence type="ECO:0000256" key="1">
    <source>
        <dbReference type="SAM" id="MobiDB-lite"/>
    </source>
</evidence>
<dbReference type="EMBL" id="JARKIE010000227">
    <property type="protein sequence ID" value="KAJ7664115.1"/>
    <property type="molecule type" value="Genomic_DNA"/>
</dbReference>
<evidence type="ECO:0000313" key="3">
    <source>
        <dbReference type="Proteomes" id="UP001221757"/>
    </source>
</evidence>
<reference evidence="2" key="1">
    <citation type="submission" date="2023-03" db="EMBL/GenBank/DDBJ databases">
        <title>Massive genome expansion in bonnet fungi (Mycena s.s.) driven by repeated elements and novel gene families across ecological guilds.</title>
        <authorList>
            <consortium name="Lawrence Berkeley National Laboratory"/>
            <person name="Harder C.B."/>
            <person name="Miyauchi S."/>
            <person name="Viragh M."/>
            <person name="Kuo A."/>
            <person name="Thoen E."/>
            <person name="Andreopoulos B."/>
            <person name="Lu D."/>
            <person name="Skrede I."/>
            <person name="Drula E."/>
            <person name="Henrissat B."/>
            <person name="Morin E."/>
            <person name="Kohler A."/>
            <person name="Barry K."/>
            <person name="LaButti K."/>
            <person name="Morin E."/>
            <person name="Salamov A."/>
            <person name="Lipzen A."/>
            <person name="Mereny Z."/>
            <person name="Hegedus B."/>
            <person name="Baldrian P."/>
            <person name="Stursova M."/>
            <person name="Weitz H."/>
            <person name="Taylor A."/>
            <person name="Grigoriev I.V."/>
            <person name="Nagy L.G."/>
            <person name="Martin F."/>
            <person name="Kauserud H."/>
        </authorList>
    </citation>
    <scope>NUCLEOTIDE SEQUENCE</scope>
    <source>
        <strain evidence="2">CBHHK067</strain>
    </source>
</reference>
<name>A0AAD7CXY4_MYCRO</name>